<reference evidence="2" key="1">
    <citation type="submission" date="2020-08" db="EMBL/GenBank/DDBJ databases">
        <title>Complete genome sequence of Weissella confusa strain FS54 provides insights into metabolic potential.</title>
        <authorList>
            <person name="Fhoula I."/>
            <person name="Najjari A."/>
            <person name="Lekired A."/>
            <person name="Bessrour-Aouam N."/>
            <person name="Jaballah S."/>
            <person name="Klibi N."/>
            <person name="Ouzari H.-I."/>
        </authorList>
    </citation>
    <scope>NUCLEOTIDE SEQUENCE</scope>
    <source>
        <strain evidence="2">FS54</strain>
    </source>
</reference>
<evidence type="ECO:0000313" key="3">
    <source>
        <dbReference type="Proteomes" id="UP000650485"/>
    </source>
</evidence>
<evidence type="ECO:0000259" key="1">
    <source>
        <dbReference type="Pfam" id="PF01408"/>
    </source>
</evidence>
<dbReference type="Gene3D" id="3.40.50.720">
    <property type="entry name" value="NAD(P)-binding Rossmann-like Domain"/>
    <property type="match status" value="1"/>
</dbReference>
<sequence length="101" mass="11217">MDRYRPNDGVKLGTPIDVRPDEQAALETTGTQFSTDIADILNDDSLDLVVVVTPAPSHYEVAKQLLLAGKNVLVDKPMVETLALRFHHELSVAFWPLFSKN</sequence>
<dbReference type="EMBL" id="JACSZT010000003">
    <property type="protein sequence ID" value="MBC6498361.1"/>
    <property type="molecule type" value="Genomic_DNA"/>
</dbReference>
<dbReference type="SUPFAM" id="SSF51735">
    <property type="entry name" value="NAD(P)-binding Rossmann-fold domains"/>
    <property type="match status" value="1"/>
</dbReference>
<dbReference type="PANTHER" id="PTHR43377:SF6">
    <property type="entry name" value="GFO_IDH_MOCA-LIKE OXIDOREDUCTASE N-TERMINAL DOMAIN-CONTAINING PROTEIN"/>
    <property type="match status" value="1"/>
</dbReference>
<evidence type="ECO:0000313" key="2">
    <source>
        <dbReference type="EMBL" id="MBC6498361.1"/>
    </source>
</evidence>
<organism evidence="2 3">
    <name type="scientific">Weissella confusa</name>
    <name type="common">Lactobacillus confusus</name>
    <dbReference type="NCBI Taxonomy" id="1583"/>
    <lineage>
        <taxon>Bacteria</taxon>
        <taxon>Bacillati</taxon>
        <taxon>Bacillota</taxon>
        <taxon>Bacilli</taxon>
        <taxon>Lactobacillales</taxon>
        <taxon>Lactobacillaceae</taxon>
        <taxon>Weissella</taxon>
    </lineage>
</organism>
<feature type="domain" description="Gfo/Idh/MocA-like oxidoreductase N-terminal" evidence="1">
    <location>
        <begin position="22"/>
        <end position="83"/>
    </location>
</feature>
<gene>
    <name evidence="2" type="ORF">H7R52_04250</name>
</gene>
<dbReference type="InterPro" id="IPR000683">
    <property type="entry name" value="Gfo/Idh/MocA-like_OxRdtase_N"/>
</dbReference>
<dbReference type="PANTHER" id="PTHR43377">
    <property type="entry name" value="BILIVERDIN REDUCTASE A"/>
    <property type="match status" value="1"/>
</dbReference>
<proteinExistence type="predicted"/>
<dbReference type="GO" id="GO:0000166">
    <property type="term" value="F:nucleotide binding"/>
    <property type="evidence" value="ECO:0007669"/>
    <property type="project" value="InterPro"/>
</dbReference>
<dbReference type="Proteomes" id="UP000650485">
    <property type="component" value="Unassembled WGS sequence"/>
</dbReference>
<dbReference type="Pfam" id="PF01408">
    <property type="entry name" value="GFO_IDH_MocA"/>
    <property type="match status" value="1"/>
</dbReference>
<dbReference type="InterPro" id="IPR036291">
    <property type="entry name" value="NAD(P)-bd_dom_sf"/>
</dbReference>
<accession>A0A923NEN5</accession>
<dbReference type="InterPro" id="IPR051450">
    <property type="entry name" value="Gfo/Idh/MocA_Oxidoreductases"/>
</dbReference>
<name>A0A923NEN5_WEICO</name>
<protein>
    <submittedName>
        <fullName evidence="2">Gfo/Idh/MocA family oxidoreductase</fullName>
    </submittedName>
</protein>
<comment type="caution">
    <text evidence="2">The sequence shown here is derived from an EMBL/GenBank/DDBJ whole genome shotgun (WGS) entry which is preliminary data.</text>
</comment>
<dbReference type="AlphaFoldDB" id="A0A923NEN5"/>